<dbReference type="Proteomes" id="UP000051863">
    <property type="component" value="Unassembled WGS sequence"/>
</dbReference>
<protein>
    <submittedName>
        <fullName evidence="2">Structural protein P5</fullName>
    </submittedName>
</protein>
<feature type="region of interest" description="Disordered" evidence="1">
    <location>
        <begin position="1"/>
        <end position="24"/>
    </location>
</feature>
<evidence type="ECO:0000256" key="1">
    <source>
        <dbReference type="SAM" id="MobiDB-lite"/>
    </source>
</evidence>
<organism evidence="2 3">
    <name type="scientific">Stenotrophomonas terrae</name>
    <dbReference type="NCBI Taxonomy" id="405446"/>
    <lineage>
        <taxon>Bacteria</taxon>
        <taxon>Pseudomonadati</taxon>
        <taxon>Pseudomonadota</taxon>
        <taxon>Gammaproteobacteria</taxon>
        <taxon>Lysobacterales</taxon>
        <taxon>Lysobacteraceae</taxon>
        <taxon>Stenotrophomonas</taxon>
    </lineage>
</organism>
<proteinExistence type="predicted"/>
<dbReference type="OrthoDB" id="8849052at2"/>
<evidence type="ECO:0000313" key="3">
    <source>
        <dbReference type="Proteomes" id="UP000051863"/>
    </source>
</evidence>
<dbReference type="AlphaFoldDB" id="A0A0R0CR34"/>
<dbReference type="EMBL" id="LDJJ01000007">
    <property type="protein sequence ID" value="KRG71782.1"/>
    <property type="molecule type" value="Genomic_DNA"/>
</dbReference>
<name>A0A0R0CR34_9GAMM</name>
<evidence type="ECO:0000313" key="2">
    <source>
        <dbReference type="EMBL" id="KRG71782.1"/>
    </source>
</evidence>
<gene>
    <name evidence="2" type="ORF">ABB27_02515</name>
</gene>
<keyword evidence="3" id="KW-1185">Reference proteome</keyword>
<sequence>MSSKQEPRGVRNNNPGNLDRTATVWRGEDRSAAALVSEKRFCVFETPQAGFRALAKTLLTYQNKHGLRTVRDMINRWAPPVENDTEAYITQVAREVGVGSREIVSLSKQVPLQRMVTAIARHENGGLFWDESVIEAGVRQALS</sequence>
<reference evidence="2 3" key="1">
    <citation type="submission" date="2015-05" db="EMBL/GenBank/DDBJ databases">
        <title>Genome sequencing and analysis of members of genus Stenotrophomonas.</title>
        <authorList>
            <person name="Patil P.P."/>
            <person name="Midha S."/>
            <person name="Patil P.B."/>
        </authorList>
    </citation>
    <scope>NUCLEOTIDE SEQUENCE [LARGE SCALE GENOMIC DNA]</scope>
    <source>
        <strain evidence="2 3">DSM 18941</strain>
    </source>
</reference>
<dbReference type="RefSeq" id="WP_057626657.1">
    <property type="nucleotide sequence ID" value="NZ_LDJJ01000007.1"/>
</dbReference>
<comment type="caution">
    <text evidence="2">The sequence shown here is derived from an EMBL/GenBank/DDBJ whole genome shotgun (WGS) entry which is preliminary data.</text>
</comment>
<dbReference type="PATRIC" id="fig|405446.3.peg.3386"/>
<accession>A0A0R0CR34</accession>